<feature type="chain" id="PRO_5029543588" description="Thioredoxin" evidence="7">
    <location>
        <begin position="22"/>
        <end position="147"/>
    </location>
</feature>
<evidence type="ECO:0000313" key="12">
    <source>
        <dbReference type="Proteomes" id="UP000462449"/>
    </source>
</evidence>
<reference evidence="9 12" key="2">
    <citation type="submission" date="2019-12" db="EMBL/GenBank/DDBJ databases">
        <title>Draft genome sequence of Labilibaculum sp. strain 44 isolated from deep waters of Black Sea.</title>
        <authorList>
            <person name="Yadav S."/>
            <person name="Villanueva L."/>
        </authorList>
    </citation>
    <scope>NUCLEOTIDE SEQUENCE [LARGE SCALE GENOMIC DNA]</scope>
    <source>
        <strain evidence="9 12">44</strain>
    </source>
</reference>
<accession>A0A7M4D891</accession>
<keyword evidence="7" id="KW-0732">Signal</keyword>
<keyword evidence="11" id="KW-1185">Reference proteome</keyword>
<evidence type="ECO:0000256" key="5">
    <source>
        <dbReference type="ARBA" id="ARBA00023284"/>
    </source>
</evidence>
<comment type="caution">
    <text evidence="9">The sequence shown here is derived from an EMBL/GenBank/DDBJ whole genome shotgun (WGS) entry which is preliminary data.</text>
</comment>
<evidence type="ECO:0000256" key="2">
    <source>
        <dbReference type="ARBA" id="ARBA00022448"/>
    </source>
</evidence>
<dbReference type="InterPro" id="IPR005746">
    <property type="entry name" value="Thioredoxin"/>
</dbReference>
<dbReference type="EMBL" id="QTZN02000034">
    <property type="protein sequence ID" value="MVB08075.1"/>
    <property type="molecule type" value="Genomic_DNA"/>
</dbReference>
<dbReference type="PROSITE" id="PS51352">
    <property type="entry name" value="THIOREDOXIN_2"/>
    <property type="match status" value="1"/>
</dbReference>
<dbReference type="PANTHER" id="PTHR45663:SF11">
    <property type="entry name" value="GEO12009P1"/>
    <property type="match status" value="1"/>
</dbReference>
<dbReference type="SUPFAM" id="SSF52833">
    <property type="entry name" value="Thioredoxin-like"/>
    <property type="match status" value="1"/>
</dbReference>
<evidence type="ECO:0000256" key="4">
    <source>
        <dbReference type="ARBA" id="ARBA00023157"/>
    </source>
</evidence>
<keyword evidence="2" id="KW-0813">Transport</keyword>
<dbReference type="Proteomes" id="UP000462449">
    <property type="component" value="Unassembled WGS sequence"/>
</dbReference>
<dbReference type="GO" id="GO:0005829">
    <property type="term" value="C:cytosol"/>
    <property type="evidence" value="ECO:0007669"/>
    <property type="project" value="TreeGrafter"/>
</dbReference>
<evidence type="ECO:0000313" key="10">
    <source>
        <dbReference type="EMBL" id="MVB08075.1"/>
    </source>
</evidence>
<dbReference type="AlphaFoldDB" id="A0A7M4D891"/>
<name>A0A7M4D891_9BACT</name>
<keyword evidence="5" id="KW-0676">Redox-active center</keyword>
<dbReference type="FunFam" id="3.40.30.10:FF:000229">
    <property type="entry name" value="Thioredoxin (TRX)"/>
    <property type="match status" value="1"/>
</dbReference>
<dbReference type="Pfam" id="PF00085">
    <property type="entry name" value="Thioredoxin"/>
    <property type="match status" value="1"/>
</dbReference>
<dbReference type="GO" id="GO:0015035">
    <property type="term" value="F:protein-disulfide reductase activity"/>
    <property type="evidence" value="ECO:0007669"/>
    <property type="project" value="UniProtKB-UniRule"/>
</dbReference>
<keyword evidence="3" id="KW-0249">Electron transport</keyword>
<dbReference type="OrthoDB" id="9790390at2"/>
<dbReference type="PANTHER" id="PTHR45663">
    <property type="entry name" value="GEO12009P1"/>
    <property type="match status" value="1"/>
</dbReference>
<feature type="domain" description="Thioredoxin" evidence="8">
    <location>
        <begin position="11"/>
        <end position="139"/>
    </location>
</feature>
<feature type="signal peptide" evidence="7">
    <location>
        <begin position="1"/>
        <end position="21"/>
    </location>
</feature>
<dbReference type="InterPro" id="IPR013766">
    <property type="entry name" value="Thioredoxin_domain"/>
</dbReference>
<dbReference type="RefSeq" id="WP_156196402.1">
    <property type="nucleotide sequence ID" value="NZ_QTZN02000034.1"/>
</dbReference>
<dbReference type="NCBIfam" id="TIGR01068">
    <property type="entry name" value="thioredoxin"/>
    <property type="match status" value="1"/>
</dbReference>
<evidence type="ECO:0000313" key="11">
    <source>
        <dbReference type="Proteomes" id="UP000285951"/>
    </source>
</evidence>
<organism evidence="9 12">
    <name type="scientific">Labilibaculum euxinus</name>
    <dbReference type="NCBI Taxonomy" id="2686357"/>
    <lineage>
        <taxon>Bacteria</taxon>
        <taxon>Pseudomonadati</taxon>
        <taxon>Bacteroidota</taxon>
        <taxon>Bacteroidia</taxon>
        <taxon>Marinilabiliales</taxon>
        <taxon>Marinifilaceae</taxon>
        <taxon>Labilibaculum</taxon>
    </lineage>
</organism>
<evidence type="ECO:0000256" key="6">
    <source>
        <dbReference type="NCBIfam" id="TIGR01068"/>
    </source>
</evidence>
<dbReference type="Proteomes" id="UP000285951">
    <property type="component" value="Unassembled WGS sequence"/>
</dbReference>
<proteinExistence type="inferred from homology"/>
<evidence type="ECO:0000256" key="7">
    <source>
        <dbReference type="SAM" id="SignalP"/>
    </source>
</evidence>
<dbReference type="CDD" id="cd02947">
    <property type="entry name" value="TRX_family"/>
    <property type="match status" value="1"/>
</dbReference>
<dbReference type="PROSITE" id="PS00194">
    <property type="entry name" value="THIOREDOXIN_1"/>
    <property type="match status" value="1"/>
</dbReference>
<evidence type="ECO:0000313" key="9">
    <source>
        <dbReference type="EMBL" id="MUP38870.1"/>
    </source>
</evidence>
<reference evidence="10 11" key="1">
    <citation type="submission" date="2019-11" db="EMBL/GenBank/DDBJ databases">
        <title>Draft genome sequence of Labilibaculum sp. strain SYP isolated from Black Sea.</title>
        <authorList>
            <person name="Yadav S."/>
            <person name="Villanueva L."/>
        </authorList>
    </citation>
    <scope>NUCLEOTIDE SEQUENCE [LARGE SCALE GENOMIC DNA]</scope>
    <source>
        <strain evidence="10 11">44</strain>
    </source>
</reference>
<protein>
    <recommendedName>
        <fullName evidence="6">Thioredoxin</fullName>
    </recommendedName>
</protein>
<dbReference type="InterPro" id="IPR036249">
    <property type="entry name" value="Thioredoxin-like_sf"/>
</dbReference>
<dbReference type="EMBL" id="WOTW01000034">
    <property type="protein sequence ID" value="MUP38870.1"/>
    <property type="molecule type" value="Genomic_DNA"/>
</dbReference>
<dbReference type="InterPro" id="IPR017937">
    <property type="entry name" value="Thioredoxin_CS"/>
</dbReference>
<sequence>MKKIFFALFVTMINLSAFSQAANEVIHLDDNSFKEKVFDFTNNKEWNFKGDKPVIVDFYATWCGPCKRVAPVLEELQKEYGQDIQIYKVDTDKSPMVSGAFGIKSIPSFLFIPVKGKPTMAQGALPKETFVKAIKDVLGVNAPESIK</sequence>
<dbReference type="Gene3D" id="3.40.30.10">
    <property type="entry name" value="Glutaredoxin"/>
    <property type="match status" value="1"/>
</dbReference>
<dbReference type="GO" id="GO:0045454">
    <property type="term" value="P:cell redox homeostasis"/>
    <property type="evidence" value="ECO:0007669"/>
    <property type="project" value="TreeGrafter"/>
</dbReference>
<keyword evidence="4" id="KW-1015">Disulfide bond</keyword>
<comment type="similarity">
    <text evidence="1">Belongs to the thioredoxin family.</text>
</comment>
<evidence type="ECO:0000256" key="1">
    <source>
        <dbReference type="ARBA" id="ARBA00008987"/>
    </source>
</evidence>
<dbReference type="PRINTS" id="PR00421">
    <property type="entry name" value="THIOREDOXIN"/>
</dbReference>
<gene>
    <name evidence="9" type="primary">trxA</name>
    <name evidence="10" type="ORF">DWB62_013710</name>
    <name evidence="9" type="ORF">GNY23_13710</name>
</gene>
<evidence type="ECO:0000259" key="8">
    <source>
        <dbReference type="PROSITE" id="PS51352"/>
    </source>
</evidence>
<evidence type="ECO:0000256" key="3">
    <source>
        <dbReference type="ARBA" id="ARBA00022982"/>
    </source>
</evidence>